<evidence type="ECO:0000313" key="2">
    <source>
        <dbReference type="EMBL" id="CDW36389.1"/>
    </source>
</evidence>
<dbReference type="EMBL" id="HACA01019028">
    <property type="protein sequence ID" value="CDW36389.1"/>
    <property type="molecule type" value="Transcribed_RNA"/>
</dbReference>
<name>A0A0K2UDS0_LEPSM</name>
<keyword evidence="1" id="KW-1133">Transmembrane helix</keyword>
<dbReference type="AlphaFoldDB" id="A0A0K2UDS0"/>
<sequence length="77" mass="9188">MYEYDQSWIKCYLKIDFLQLLPDSVRVLPVLHMFLFTKAVVLIIFYHHYAIIKSMESKSKLLLSKIKEERVGKDILP</sequence>
<keyword evidence="1" id="KW-0472">Membrane</keyword>
<evidence type="ECO:0000256" key="1">
    <source>
        <dbReference type="SAM" id="Phobius"/>
    </source>
</evidence>
<keyword evidence="1" id="KW-0812">Transmembrane</keyword>
<protein>
    <submittedName>
        <fullName evidence="2">Uncharacterized protein</fullName>
    </submittedName>
</protein>
<accession>A0A0K2UDS0</accession>
<organism evidence="2">
    <name type="scientific">Lepeophtheirus salmonis</name>
    <name type="common">Salmon louse</name>
    <name type="synonym">Caligus salmonis</name>
    <dbReference type="NCBI Taxonomy" id="72036"/>
    <lineage>
        <taxon>Eukaryota</taxon>
        <taxon>Metazoa</taxon>
        <taxon>Ecdysozoa</taxon>
        <taxon>Arthropoda</taxon>
        <taxon>Crustacea</taxon>
        <taxon>Multicrustacea</taxon>
        <taxon>Hexanauplia</taxon>
        <taxon>Copepoda</taxon>
        <taxon>Siphonostomatoida</taxon>
        <taxon>Caligidae</taxon>
        <taxon>Lepeophtheirus</taxon>
    </lineage>
</organism>
<feature type="transmembrane region" description="Helical" evidence="1">
    <location>
        <begin position="30"/>
        <end position="52"/>
    </location>
</feature>
<reference evidence="2" key="1">
    <citation type="submission" date="2014-05" db="EMBL/GenBank/DDBJ databases">
        <authorList>
            <person name="Chronopoulou M."/>
        </authorList>
    </citation>
    <scope>NUCLEOTIDE SEQUENCE</scope>
    <source>
        <tissue evidence="2">Whole organism</tissue>
    </source>
</reference>
<proteinExistence type="predicted"/>